<protein>
    <submittedName>
        <fullName evidence="2">Uncharacterized protein</fullName>
    </submittedName>
</protein>
<feature type="transmembrane region" description="Helical" evidence="1">
    <location>
        <begin position="75"/>
        <end position="94"/>
    </location>
</feature>
<dbReference type="EMBL" id="CAJOAY010005719">
    <property type="protein sequence ID" value="CAF4117612.1"/>
    <property type="molecule type" value="Genomic_DNA"/>
</dbReference>
<sequence>MEIDVQTSRTIGNLHINTVKVVPAVEDTNNDISKYHNEIYWRFLFLNLVVLWAYQSLISAQNYYIKFFPLDHLDFWGTVAVGSSVFFLHIIQLYFGFYKYGFTKRIIPGFIGYIIIAVLVMSFKHKILLIIAFASVGALGTLTESPLFGIAGLFQTGSFTQAAQVGSGMAGVLNVSANTIIRLIVLLIH</sequence>
<comment type="caution">
    <text evidence="2">The sequence shown here is derived from an EMBL/GenBank/DDBJ whole genome shotgun (WGS) entry which is preliminary data.</text>
</comment>
<dbReference type="Proteomes" id="UP000663881">
    <property type="component" value="Unassembled WGS sequence"/>
</dbReference>
<reference evidence="2" key="1">
    <citation type="submission" date="2021-02" db="EMBL/GenBank/DDBJ databases">
        <authorList>
            <person name="Nowell W R."/>
        </authorList>
    </citation>
    <scope>NUCLEOTIDE SEQUENCE</scope>
</reference>
<organism evidence="2 3">
    <name type="scientific">Adineta steineri</name>
    <dbReference type="NCBI Taxonomy" id="433720"/>
    <lineage>
        <taxon>Eukaryota</taxon>
        <taxon>Metazoa</taxon>
        <taxon>Spiralia</taxon>
        <taxon>Gnathifera</taxon>
        <taxon>Rotifera</taxon>
        <taxon>Eurotatoria</taxon>
        <taxon>Bdelloidea</taxon>
        <taxon>Adinetida</taxon>
        <taxon>Adinetidae</taxon>
        <taxon>Adineta</taxon>
    </lineage>
</organism>
<dbReference type="AlphaFoldDB" id="A0A819W2X7"/>
<feature type="transmembrane region" description="Helical" evidence="1">
    <location>
        <begin position="129"/>
        <end position="154"/>
    </location>
</feature>
<accession>A0A819W2X7</accession>
<name>A0A819W2X7_9BILA</name>
<feature type="transmembrane region" description="Helical" evidence="1">
    <location>
        <begin position="106"/>
        <end position="123"/>
    </location>
</feature>
<keyword evidence="1" id="KW-0472">Membrane</keyword>
<proteinExistence type="predicted"/>
<evidence type="ECO:0000313" key="2">
    <source>
        <dbReference type="EMBL" id="CAF4117612.1"/>
    </source>
</evidence>
<gene>
    <name evidence="2" type="ORF">OKA104_LOCUS36552</name>
</gene>
<evidence type="ECO:0000256" key="1">
    <source>
        <dbReference type="SAM" id="Phobius"/>
    </source>
</evidence>
<keyword evidence="1" id="KW-1133">Transmembrane helix</keyword>
<keyword evidence="1" id="KW-0812">Transmembrane</keyword>
<evidence type="ECO:0000313" key="3">
    <source>
        <dbReference type="Proteomes" id="UP000663881"/>
    </source>
</evidence>
<feature type="transmembrane region" description="Helical" evidence="1">
    <location>
        <begin position="39"/>
        <end position="55"/>
    </location>
</feature>
<feature type="non-terminal residue" evidence="2">
    <location>
        <position position="189"/>
    </location>
</feature>